<dbReference type="EMBL" id="AEWX01000009">
    <property type="protein sequence ID" value="EGC20810.1"/>
    <property type="molecule type" value="Genomic_DNA"/>
</dbReference>
<keyword evidence="2" id="KW-1185">Reference proteome</keyword>
<evidence type="ECO:0000313" key="1">
    <source>
        <dbReference type="EMBL" id="EGC20810.1"/>
    </source>
</evidence>
<organism evidence="1 2">
    <name type="scientific">Prevotella multiformis DSM 16608</name>
    <dbReference type="NCBI Taxonomy" id="888743"/>
    <lineage>
        <taxon>Bacteria</taxon>
        <taxon>Pseudomonadati</taxon>
        <taxon>Bacteroidota</taxon>
        <taxon>Bacteroidia</taxon>
        <taxon>Bacteroidales</taxon>
        <taxon>Prevotellaceae</taxon>
        <taxon>Prevotella</taxon>
    </lineage>
</organism>
<reference evidence="1 2" key="1">
    <citation type="submission" date="2011-01" db="EMBL/GenBank/DDBJ databases">
        <authorList>
            <person name="Muzny D."/>
            <person name="Qin X."/>
            <person name="Deng J."/>
            <person name="Jiang H."/>
            <person name="Liu Y."/>
            <person name="Qu J."/>
            <person name="Song X.-Z."/>
            <person name="Zhang L."/>
            <person name="Thornton R."/>
            <person name="Coyle M."/>
            <person name="Francisco L."/>
            <person name="Jackson L."/>
            <person name="Javaid M."/>
            <person name="Korchina V."/>
            <person name="Kovar C."/>
            <person name="Mata R."/>
            <person name="Mathew T."/>
            <person name="Ngo R."/>
            <person name="Nguyen L."/>
            <person name="Nguyen N."/>
            <person name="Okwuonu G."/>
            <person name="Ongeri F."/>
            <person name="Pham C."/>
            <person name="Simmons D."/>
            <person name="Wilczek-Boney K."/>
            <person name="Hale W."/>
            <person name="Jakkamsetti A."/>
            <person name="Pham P."/>
            <person name="Ruth R."/>
            <person name="San Lucas F."/>
            <person name="Warren J."/>
            <person name="Zhang J."/>
            <person name="Zhao Z."/>
            <person name="Zhou C."/>
            <person name="Zhu D."/>
            <person name="Lee S."/>
            <person name="Bess C."/>
            <person name="Blankenburg K."/>
            <person name="Forbes L."/>
            <person name="Fu Q."/>
            <person name="Gubbala S."/>
            <person name="Hirani K."/>
            <person name="Jayaseelan J.C."/>
            <person name="Lara F."/>
            <person name="Munidasa M."/>
            <person name="Palculict T."/>
            <person name="Patil S."/>
            <person name="Pu L.-L."/>
            <person name="Saada N."/>
            <person name="Tang L."/>
            <person name="Weissenberger G."/>
            <person name="Zhu Y."/>
            <person name="Hemphill L."/>
            <person name="Shang Y."/>
            <person name="Youmans B."/>
            <person name="Ayvaz T."/>
            <person name="Ross M."/>
            <person name="Santibanez J."/>
            <person name="Aqrawi P."/>
            <person name="Gross S."/>
            <person name="Joshi V."/>
            <person name="Fowler G."/>
            <person name="Nazareth L."/>
            <person name="Reid J."/>
            <person name="Worley K."/>
            <person name="Petrosino J."/>
            <person name="Highlander S."/>
            <person name="Gibbs R."/>
        </authorList>
    </citation>
    <scope>NUCLEOTIDE SEQUENCE [LARGE SCALE GENOMIC DNA]</scope>
    <source>
        <strain evidence="1 2">DSM 16608</strain>
    </source>
</reference>
<gene>
    <name evidence="1" type="ORF">HMPREF9141_0714</name>
</gene>
<dbReference type="HOGENOM" id="CLU_3203551_0_0_10"/>
<proteinExistence type="predicted"/>
<dbReference type="AlphaFoldDB" id="F0F548"/>
<protein>
    <submittedName>
        <fullName evidence="1">Uncharacterized protein</fullName>
    </submittedName>
</protein>
<comment type="caution">
    <text evidence="1">The sequence shown here is derived from an EMBL/GenBank/DDBJ whole genome shotgun (WGS) entry which is preliminary data.</text>
</comment>
<accession>F0F548</accession>
<name>F0F548_9BACT</name>
<evidence type="ECO:0000313" key="2">
    <source>
        <dbReference type="Proteomes" id="UP000005697"/>
    </source>
</evidence>
<dbReference type="Proteomes" id="UP000005697">
    <property type="component" value="Unassembled WGS sequence"/>
</dbReference>
<sequence>MPETILLTGYFRVKYPKEAADVSVNGTLSVEQLCEIKTTENLQKS</sequence>